<organism evidence="1 2">
    <name type="scientific">Daejeonella rubra</name>
    <dbReference type="NCBI Taxonomy" id="990371"/>
    <lineage>
        <taxon>Bacteria</taxon>
        <taxon>Pseudomonadati</taxon>
        <taxon>Bacteroidota</taxon>
        <taxon>Sphingobacteriia</taxon>
        <taxon>Sphingobacteriales</taxon>
        <taxon>Sphingobacteriaceae</taxon>
        <taxon>Daejeonella</taxon>
    </lineage>
</organism>
<gene>
    <name evidence="1" type="ORF">SAMN05421813_10315</name>
</gene>
<evidence type="ECO:0000313" key="1">
    <source>
        <dbReference type="EMBL" id="SDL85255.1"/>
    </source>
</evidence>
<proteinExistence type="predicted"/>
<dbReference type="RefSeq" id="WP_090699431.1">
    <property type="nucleotide sequence ID" value="NZ_FNHH01000003.1"/>
</dbReference>
<dbReference type="AlphaFoldDB" id="A0A1G9NH45"/>
<dbReference type="OrthoDB" id="761786at2"/>
<accession>A0A1G9NH45</accession>
<dbReference type="InterPro" id="IPR029063">
    <property type="entry name" value="SAM-dependent_MTases_sf"/>
</dbReference>
<name>A0A1G9NH45_9SPHI</name>
<dbReference type="SUPFAM" id="SSF53335">
    <property type="entry name" value="S-adenosyl-L-methionine-dependent methyltransferases"/>
    <property type="match status" value="1"/>
</dbReference>
<dbReference type="Proteomes" id="UP000199226">
    <property type="component" value="Unassembled WGS sequence"/>
</dbReference>
<dbReference type="EMBL" id="FNHH01000003">
    <property type="protein sequence ID" value="SDL85255.1"/>
    <property type="molecule type" value="Genomic_DNA"/>
</dbReference>
<protein>
    <recommendedName>
        <fullName evidence="3">Methyltransferase domain-containing protein</fullName>
    </recommendedName>
</protein>
<sequence>MIDLIREMLLTESYFDREVILDICKRARGVSNYAQVYELTYNQLPPKTAPIIEFMQENELVGGKKIMEIMAGNGFETKHIRNNLPGNHYVCSDITDYSGPTDGITYQKIDCTDKNYKVGNKQSDLYDLVFIGGANASMCMLTSLQEVIGLSKFLKNAIKNDGYAILSYFEEHFFQTNFTIDYSVSITHDFKDESKNGLYAHWFSGLKRDLETQLHHYYDLVAVSPSPVLAKGIQYTEIFYNKEPFTARSWQTAIVMEIMENAGFKYVGSKWNVEPRFMPFQKVNAT</sequence>
<evidence type="ECO:0008006" key="3">
    <source>
        <dbReference type="Google" id="ProtNLM"/>
    </source>
</evidence>
<keyword evidence="2" id="KW-1185">Reference proteome</keyword>
<reference evidence="2" key="1">
    <citation type="submission" date="2016-10" db="EMBL/GenBank/DDBJ databases">
        <authorList>
            <person name="Varghese N."/>
            <person name="Submissions S."/>
        </authorList>
    </citation>
    <scope>NUCLEOTIDE SEQUENCE [LARGE SCALE GENOMIC DNA]</scope>
    <source>
        <strain evidence="2">DSM 24536</strain>
    </source>
</reference>
<dbReference type="Gene3D" id="3.40.50.150">
    <property type="entry name" value="Vaccinia Virus protein VP39"/>
    <property type="match status" value="1"/>
</dbReference>
<evidence type="ECO:0000313" key="2">
    <source>
        <dbReference type="Proteomes" id="UP000199226"/>
    </source>
</evidence>
<dbReference type="STRING" id="990371.SAMN05421813_10315"/>